<gene>
    <name evidence="3" type="ORF">KIN20_019200</name>
</gene>
<feature type="compositionally biased region" description="Basic and acidic residues" evidence="1">
    <location>
        <begin position="18"/>
        <end position="32"/>
    </location>
</feature>
<feature type="transmembrane region" description="Helical" evidence="2">
    <location>
        <begin position="107"/>
        <end position="128"/>
    </location>
</feature>
<dbReference type="AlphaFoldDB" id="A0AAD5N583"/>
<keyword evidence="2" id="KW-0472">Membrane</keyword>
<protein>
    <submittedName>
        <fullName evidence="3">Uncharacterized protein</fullName>
    </submittedName>
</protein>
<dbReference type="Proteomes" id="UP001196413">
    <property type="component" value="Unassembled WGS sequence"/>
</dbReference>
<organism evidence="3 4">
    <name type="scientific">Parelaphostrongylus tenuis</name>
    <name type="common">Meningeal worm</name>
    <dbReference type="NCBI Taxonomy" id="148309"/>
    <lineage>
        <taxon>Eukaryota</taxon>
        <taxon>Metazoa</taxon>
        <taxon>Ecdysozoa</taxon>
        <taxon>Nematoda</taxon>
        <taxon>Chromadorea</taxon>
        <taxon>Rhabditida</taxon>
        <taxon>Rhabditina</taxon>
        <taxon>Rhabditomorpha</taxon>
        <taxon>Strongyloidea</taxon>
        <taxon>Metastrongylidae</taxon>
        <taxon>Parelaphostrongylus</taxon>
    </lineage>
</organism>
<evidence type="ECO:0000256" key="2">
    <source>
        <dbReference type="SAM" id="Phobius"/>
    </source>
</evidence>
<evidence type="ECO:0000313" key="3">
    <source>
        <dbReference type="EMBL" id="KAJ1360274.1"/>
    </source>
</evidence>
<dbReference type="EMBL" id="JAHQIW010003833">
    <property type="protein sequence ID" value="KAJ1360274.1"/>
    <property type="molecule type" value="Genomic_DNA"/>
</dbReference>
<name>A0AAD5N583_PARTN</name>
<reference evidence="3" key="1">
    <citation type="submission" date="2021-06" db="EMBL/GenBank/DDBJ databases">
        <title>Parelaphostrongylus tenuis whole genome reference sequence.</title>
        <authorList>
            <person name="Garwood T.J."/>
            <person name="Larsen P.A."/>
            <person name="Fountain-Jones N.M."/>
            <person name="Garbe J.R."/>
            <person name="Macchietto M.G."/>
            <person name="Kania S.A."/>
            <person name="Gerhold R.W."/>
            <person name="Richards J.E."/>
            <person name="Wolf T.M."/>
        </authorList>
    </citation>
    <scope>NUCLEOTIDE SEQUENCE</scope>
    <source>
        <strain evidence="3">MNPRO001-30</strain>
        <tissue evidence="3">Meninges</tissue>
    </source>
</reference>
<evidence type="ECO:0000313" key="4">
    <source>
        <dbReference type="Proteomes" id="UP001196413"/>
    </source>
</evidence>
<accession>A0AAD5N583</accession>
<evidence type="ECO:0000256" key="1">
    <source>
        <dbReference type="SAM" id="MobiDB-lite"/>
    </source>
</evidence>
<keyword evidence="2" id="KW-0812">Transmembrane</keyword>
<keyword evidence="2" id="KW-1133">Transmembrane helix</keyword>
<comment type="caution">
    <text evidence="3">The sequence shown here is derived from an EMBL/GenBank/DDBJ whole genome shotgun (WGS) entry which is preliminary data.</text>
</comment>
<proteinExistence type="predicted"/>
<keyword evidence="4" id="KW-1185">Reference proteome</keyword>
<sequence length="152" mass="17374">MLELLIQNMYRTVTRVCTRDEERNSEESERTEVQPPIVKKNQKRKKKYRQECGQASRRRSSSRTIGVPVSEVDSNRKFVFPTTPSFTSGSNVEEFVSDDLHNLVDNFTNGVILFVNFALVIISIIGYMESINDFLANPSFVTTSESGDRILE</sequence>
<feature type="region of interest" description="Disordered" evidence="1">
    <location>
        <begin position="18"/>
        <end position="66"/>
    </location>
</feature>